<dbReference type="Proteomes" id="UP000299102">
    <property type="component" value="Unassembled WGS sequence"/>
</dbReference>
<protein>
    <submittedName>
        <fullName evidence="2">Uncharacterized protein</fullName>
    </submittedName>
</protein>
<dbReference type="EMBL" id="BGZK01001443">
    <property type="protein sequence ID" value="GBP80039.1"/>
    <property type="molecule type" value="Genomic_DNA"/>
</dbReference>
<evidence type="ECO:0000313" key="2">
    <source>
        <dbReference type="EMBL" id="GBP80039.1"/>
    </source>
</evidence>
<evidence type="ECO:0000313" key="3">
    <source>
        <dbReference type="Proteomes" id="UP000299102"/>
    </source>
</evidence>
<dbReference type="AlphaFoldDB" id="A0A4C1YZJ9"/>
<gene>
    <name evidence="2" type="ORF">EVAR_53179_1</name>
</gene>
<evidence type="ECO:0000256" key="1">
    <source>
        <dbReference type="SAM" id="MobiDB-lite"/>
    </source>
</evidence>
<feature type="compositionally biased region" description="Polar residues" evidence="1">
    <location>
        <begin position="96"/>
        <end position="105"/>
    </location>
</feature>
<feature type="compositionally biased region" description="Basic residues" evidence="1">
    <location>
        <begin position="129"/>
        <end position="138"/>
    </location>
</feature>
<organism evidence="2 3">
    <name type="scientific">Eumeta variegata</name>
    <name type="common">Bagworm moth</name>
    <name type="synonym">Eumeta japonica</name>
    <dbReference type="NCBI Taxonomy" id="151549"/>
    <lineage>
        <taxon>Eukaryota</taxon>
        <taxon>Metazoa</taxon>
        <taxon>Ecdysozoa</taxon>
        <taxon>Arthropoda</taxon>
        <taxon>Hexapoda</taxon>
        <taxon>Insecta</taxon>
        <taxon>Pterygota</taxon>
        <taxon>Neoptera</taxon>
        <taxon>Endopterygota</taxon>
        <taxon>Lepidoptera</taxon>
        <taxon>Glossata</taxon>
        <taxon>Ditrysia</taxon>
        <taxon>Tineoidea</taxon>
        <taxon>Psychidae</taxon>
        <taxon>Oiketicinae</taxon>
        <taxon>Eumeta</taxon>
    </lineage>
</organism>
<comment type="caution">
    <text evidence="2">The sequence shown here is derived from an EMBL/GenBank/DDBJ whole genome shotgun (WGS) entry which is preliminary data.</text>
</comment>
<keyword evidence="3" id="KW-1185">Reference proteome</keyword>
<proteinExistence type="predicted"/>
<accession>A0A4C1YZJ9</accession>
<name>A0A4C1YZJ9_EUMVA</name>
<sequence>MSVPGVSAPRRRVGLRVSSPPLRLVQTFLVKTRHGIFNLKSTSKHREPSQHFWCATIHNRCAEKRVEEIDCRQDRQRSSPLTIYLPGTNKFIREQSAPQPQSPECSPSALDMPGTRRFTPFKARQTMTHVRRVRRRPNKGFPTILNVSVATGARDR</sequence>
<reference evidence="2 3" key="1">
    <citation type="journal article" date="2019" name="Commun. Biol.">
        <title>The bagworm genome reveals a unique fibroin gene that provides high tensile strength.</title>
        <authorList>
            <person name="Kono N."/>
            <person name="Nakamura H."/>
            <person name="Ohtoshi R."/>
            <person name="Tomita M."/>
            <person name="Numata K."/>
            <person name="Arakawa K."/>
        </authorList>
    </citation>
    <scope>NUCLEOTIDE SEQUENCE [LARGE SCALE GENOMIC DNA]</scope>
</reference>
<feature type="region of interest" description="Disordered" evidence="1">
    <location>
        <begin position="93"/>
        <end position="141"/>
    </location>
</feature>